<organism evidence="1 2">
    <name type="scientific">Candidatus Uhrbacteria bacterium CG_4_9_14_3_um_filter_50_9</name>
    <dbReference type="NCBI Taxonomy" id="1975035"/>
    <lineage>
        <taxon>Bacteria</taxon>
        <taxon>Candidatus Uhriibacteriota</taxon>
    </lineage>
</organism>
<accession>A0A2M7XCB6</accession>
<gene>
    <name evidence="1" type="ORF">CO174_03465</name>
</gene>
<evidence type="ECO:0000313" key="1">
    <source>
        <dbReference type="EMBL" id="PJA45356.1"/>
    </source>
</evidence>
<evidence type="ECO:0000313" key="2">
    <source>
        <dbReference type="Proteomes" id="UP000229385"/>
    </source>
</evidence>
<proteinExistence type="predicted"/>
<dbReference type="Proteomes" id="UP000229385">
    <property type="component" value="Unassembled WGS sequence"/>
</dbReference>
<dbReference type="Pfam" id="PF11617">
    <property type="entry name" value="Cu-binding_MopE"/>
    <property type="match status" value="10"/>
</dbReference>
<comment type="caution">
    <text evidence="1">The sequence shown here is derived from an EMBL/GenBank/DDBJ whole genome shotgun (WGS) entry which is preliminary data.</text>
</comment>
<dbReference type="InterPro" id="IPR021655">
    <property type="entry name" value="Put_metal-bd"/>
</dbReference>
<sequence>MHSIISLGLLALMTACTDGSVSWDMSPDETPTDTGCQESTWYRDLDEDGYGDADNSMLACDAPDGYVGNALDCDDTSFAINPGANEVCNGLDDDCDNEVDDGNAWYLDHDADGYGDSAFFYEDGCDGSTYLVANPDDCDDTNADVNPAAEEVCDEVDNDCDGQIDIDATDASIWHIDADGDGQGSEESMESCDQPSGYVASSGDCNDHDPDVYEGATEVCDEVDNDCDGDVDEGAELTFYADADEDGYGNPDATTEACTAPDGYIEDATDCNDSSADAFPGATEVCDGIDNDCDGEVDADATDASTWFADADEDGYGNCLEDTDACESTVACEQPDGYVDTTGDCDDTDASVNPDATEVCDGVDNDCDGSIDPSSATDAGTWYYDGDADNYGDEDVSIVQCDQPSGYVDNTGDCDDSDGEVNPDATEVCDGLDNDCDEDIDPDTSADASLWYPDVDEDSYGDEDGTASTSCEAPSGYVSDSSDCNDLNEDVNPGATEVCNEVDDDCDGDVDEDVELTFYADADEDGYGDETTTIEACTAPDGYVANDNDCDDDEGTTNPDADEYCDSVDNDCDGDIDPDDSLDASEWYFDLDEDGYGDESDSTVACDQPSGYVATDTDCDDENADVNPGESENSYALCTDELDNDCDEDIDADDVECYTDVDLDGQTPLAGDCDNEDATVYDGATETCDDDVDQDCDGEDDVCEVVDTGDTGDTGSYSSLIEIGWVDLTNSSITNGAMVDVYKFNVSASSDGDVSTNQFQLSLDWTDTDSDSDLELESVMFYQDGSDVTSSVSITDEDGNDVTDTDGLLEDDETLIVTWDPEGEISAAETVTFIIRVTPSGFDTGDSVSLFLGEGDWESADEMVPESDLDSETWAY</sequence>
<name>A0A2M7XCB6_9BACT</name>
<dbReference type="EMBL" id="PFWU01000042">
    <property type="protein sequence ID" value="PJA45356.1"/>
    <property type="molecule type" value="Genomic_DNA"/>
</dbReference>
<dbReference type="PROSITE" id="PS00018">
    <property type="entry name" value="EF_HAND_1"/>
    <property type="match status" value="1"/>
</dbReference>
<dbReference type="InterPro" id="IPR018247">
    <property type="entry name" value="EF_Hand_1_Ca_BS"/>
</dbReference>
<reference evidence="2" key="1">
    <citation type="submission" date="2017-09" db="EMBL/GenBank/DDBJ databases">
        <title>Depth-based differentiation of microbial function through sediment-hosted aquifers and enrichment of novel symbionts in the deep terrestrial subsurface.</title>
        <authorList>
            <person name="Probst A.J."/>
            <person name="Ladd B."/>
            <person name="Jarett J.K."/>
            <person name="Geller-Mcgrath D.E."/>
            <person name="Sieber C.M.K."/>
            <person name="Emerson J.B."/>
            <person name="Anantharaman K."/>
            <person name="Thomas B.C."/>
            <person name="Malmstrom R."/>
            <person name="Stieglmeier M."/>
            <person name="Klingl A."/>
            <person name="Woyke T."/>
            <person name="Ryan C.M."/>
            <person name="Banfield J.F."/>
        </authorList>
    </citation>
    <scope>NUCLEOTIDE SEQUENCE [LARGE SCALE GENOMIC DNA]</scope>
</reference>
<protein>
    <recommendedName>
        <fullName evidence="3">Regulator of chromosome condensation</fullName>
    </recommendedName>
</protein>
<evidence type="ECO:0008006" key="3">
    <source>
        <dbReference type="Google" id="ProtNLM"/>
    </source>
</evidence>
<dbReference type="AlphaFoldDB" id="A0A2M7XCB6"/>